<accession>A0ACC2D8T1</accession>
<keyword evidence="2" id="KW-1185">Reference proteome</keyword>
<proteinExistence type="predicted"/>
<dbReference type="EMBL" id="CM055098">
    <property type="protein sequence ID" value="KAJ7550600.1"/>
    <property type="molecule type" value="Genomic_DNA"/>
</dbReference>
<gene>
    <name evidence="1" type="ORF">O6H91_07G108600</name>
</gene>
<organism evidence="1 2">
    <name type="scientific">Diphasiastrum complanatum</name>
    <name type="common">Issler's clubmoss</name>
    <name type="synonym">Lycopodium complanatum</name>
    <dbReference type="NCBI Taxonomy" id="34168"/>
    <lineage>
        <taxon>Eukaryota</taxon>
        <taxon>Viridiplantae</taxon>
        <taxon>Streptophyta</taxon>
        <taxon>Embryophyta</taxon>
        <taxon>Tracheophyta</taxon>
        <taxon>Lycopodiopsida</taxon>
        <taxon>Lycopodiales</taxon>
        <taxon>Lycopodiaceae</taxon>
        <taxon>Lycopodioideae</taxon>
        <taxon>Diphasiastrum</taxon>
    </lineage>
</organism>
<evidence type="ECO:0000313" key="1">
    <source>
        <dbReference type="EMBL" id="KAJ7550600.1"/>
    </source>
</evidence>
<comment type="caution">
    <text evidence="1">The sequence shown here is derived from an EMBL/GenBank/DDBJ whole genome shotgun (WGS) entry which is preliminary data.</text>
</comment>
<sequence length="494" mass="53893">MWGQQAPYEADSEHSHADQYLLDVQACITNAAAASSNFRSLLLSGSCNITESIWQHAAALVQSPLSEGSTTSIHSECSRSPKNEIIYLKSNSHATISSAHEIIAPSRNDGLLSLQKLLAKDLQEPVSARLLSTESFLVKAKEIQSWTAPEKGSQAEGSNYNLYSMCESGANSQNRRQIHDHSGGSPDRPLDLEGGNASESHKSLSCGSFSSRESYCSTSDTWLGQMKTQPSRIKQEEDVDDFERSILGVRDDHTSLLPTLSLSELFPHSEAPIQSVNPSRRLPDLLSQTLSSCSTSQSISLGSPTSRSEHCTQSPAQISSNFLGSHGGAAFNRNLGLTNNQVGDSFKNNTRCSSFLGDPEQVLEPLFKKPRMDLAPSIPFKKEKLGEKISALQQLVSPFGKTDTASVLLEAIGYIKFLHEQVQVLSMPYMKSTTSQNHEYGTIYWGSEEAKDEEEPHQDLQSRGLCLVPVTCTSQLTSENGADYWAPTIAASSR</sequence>
<evidence type="ECO:0000313" key="2">
    <source>
        <dbReference type="Proteomes" id="UP001162992"/>
    </source>
</evidence>
<name>A0ACC2D8T1_DIPCM</name>
<dbReference type="Proteomes" id="UP001162992">
    <property type="component" value="Chromosome 7"/>
</dbReference>
<reference evidence="2" key="1">
    <citation type="journal article" date="2024" name="Proc. Natl. Acad. Sci. U.S.A.">
        <title>Extraordinary preservation of gene collinearity over three hundred million years revealed in homosporous lycophytes.</title>
        <authorList>
            <person name="Li C."/>
            <person name="Wickell D."/>
            <person name="Kuo L.Y."/>
            <person name="Chen X."/>
            <person name="Nie B."/>
            <person name="Liao X."/>
            <person name="Peng D."/>
            <person name="Ji J."/>
            <person name="Jenkins J."/>
            <person name="Williams M."/>
            <person name="Shu S."/>
            <person name="Plott C."/>
            <person name="Barry K."/>
            <person name="Rajasekar S."/>
            <person name="Grimwood J."/>
            <person name="Han X."/>
            <person name="Sun S."/>
            <person name="Hou Z."/>
            <person name="He W."/>
            <person name="Dai G."/>
            <person name="Sun C."/>
            <person name="Schmutz J."/>
            <person name="Leebens-Mack J.H."/>
            <person name="Li F.W."/>
            <person name="Wang L."/>
        </authorList>
    </citation>
    <scope>NUCLEOTIDE SEQUENCE [LARGE SCALE GENOMIC DNA]</scope>
    <source>
        <strain evidence="2">cv. PW_Plant_1</strain>
    </source>
</reference>
<protein>
    <submittedName>
        <fullName evidence="1">Uncharacterized protein</fullName>
    </submittedName>
</protein>